<sequence length="834" mass="92358">MSTPPFPQYLAATPPPPHISAAVDYTISEDRAGGHAAHAEAGFAHLAAAPPAAGVLRPSHPSAPLQQHQLELMRLEQQNKRRLLIARQMMQRNQGPGPRPFPPMPMAPPAADSSDEEEDDEEEDGEQEDDDAKSYIAQDPVPPADAVAGAPGEANPRHVVLYRVFCSSGYPYCNARVYDGQPCDAMVDGVMHLRRGNQVLNLSTFLRGRLPSAFVVYRELQCDNNFAGRSNSSETQHPREVVSVMPGALQATLQRISQFAPNYDAYHGMYPGRAPGGYPATLLSLSPSEYSPYFFYHHREALRQAAAAESCSPDLEALWSYLQAHPDPMSAKCDELLDQGRVSAETLPWLFRPNEVVVRTKGPLKVALMLRSVPTVLASNSVELECWNWGYDGASLQRRDKPVTLTGPAYDTIPINELSAYPLRYADAATKQRLLERGARFWELRHQTHVSYEGPDYLGERVYPWDSRCIIDYQMYRKFHSLASAFVFSSRGVVSFDNWPQQISATTATLSPTDTMLLPAGIHGFFLKDKKWVRLLVDNVAPVSWNKEAFDRLVLPQRTKNMVKSLVLVRKTDDAVAAAVPGQKRKRSDLIKGKGGGLIMLLHGGPGTGKTLTAESVAELAEMPLYNVTCGDVGTKPEAVETYLNTVLHLGQKWNCVLLLDEADVFLEQRSLSDLKRNSLVSVFLRTLEYYSGILILTSNRVGTFDAAFKSRIQVALHYPALDLPSRRAVWANFLEMLRSDGEEADYDGISVHLDELADKEMNGRQIRNAVTTARQLALFEGVRVEWGHVEQAIAAAADFDCHLRRVGAMEEEGWVMDGGSVGGDRTVDGERGE</sequence>
<dbReference type="InterPro" id="IPR056599">
    <property type="entry name" value="AAA_lid_fung"/>
</dbReference>
<dbReference type="Pfam" id="PF22942">
    <property type="entry name" value="DUF7025"/>
    <property type="match status" value="1"/>
</dbReference>
<dbReference type="InterPro" id="IPR054289">
    <property type="entry name" value="DUF7025"/>
</dbReference>
<dbReference type="AlphaFoldDB" id="A0AAN6P9X2"/>
<gene>
    <name evidence="3" type="ORF">C8A01DRAFT_50998</name>
</gene>
<dbReference type="EMBL" id="MU854643">
    <property type="protein sequence ID" value="KAK4032147.1"/>
    <property type="molecule type" value="Genomic_DNA"/>
</dbReference>
<dbReference type="GO" id="GO:0016887">
    <property type="term" value="F:ATP hydrolysis activity"/>
    <property type="evidence" value="ECO:0007669"/>
    <property type="project" value="InterPro"/>
</dbReference>
<dbReference type="SMART" id="SM00382">
    <property type="entry name" value="AAA"/>
    <property type="match status" value="1"/>
</dbReference>
<dbReference type="Pfam" id="PF23232">
    <property type="entry name" value="AAA_lid_13"/>
    <property type="match status" value="1"/>
</dbReference>
<comment type="caution">
    <text evidence="3">The sequence shown here is derived from an EMBL/GenBank/DDBJ whole genome shotgun (WGS) entry which is preliminary data.</text>
</comment>
<dbReference type="Pfam" id="PF00004">
    <property type="entry name" value="AAA"/>
    <property type="match status" value="1"/>
</dbReference>
<organism evidence="3 4">
    <name type="scientific">Parachaetomium inaequale</name>
    <dbReference type="NCBI Taxonomy" id="2588326"/>
    <lineage>
        <taxon>Eukaryota</taxon>
        <taxon>Fungi</taxon>
        <taxon>Dikarya</taxon>
        <taxon>Ascomycota</taxon>
        <taxon>Pezizomycotina</taxon>
        <taxon>Sordariomycetes</taxon>
        <taxon>Sordariomycetidae</taxon>
        <taxon>Sordariales</taxon>
        <taxon>Chaetomiaceae</taxon>
        <taxon>Parachaetomium</taxon>
    </lineage>
</organism>
<dbReference type="Gene3D" id="3.40.50.300">
    <property type="entry name" value="P-loop containing nucleotide triphosphate hydrolases"/>
    <property type="match status" value="1"/>
</dbReference>
<feature type="region of interest" description="Disordered" evidence="1">
    <location>
        <begin position="92"/>
        <end position="152"/>
    </location>
</feature>
<dbReference type="PANTHER" id="PTHR46411:SF2">
    <property type="entry name" value="AAA+ ATPASE DOMAIN-CONTAINING PROTEIN"/>
    <property type="match status" value="1"/>
</dbReference>
<dbReference type="Proteomes" id="UP001303115">
    <property type="component" value="Unassembled WGS sequence"/>
</dbReference>
<dbReference type="InterPro" id="IPR003959">
    <property type="entry name" value="ATPase_AAA_core"/>
</dbReference>
<evidence type="ECO:0000313" key="3">
    <source>
        <dbReference type="EMBL" id="KAK4032147.1"/>
    </source>
</evidence>
<accession>A0AAN6P9X2</accession>
<feature type="compositionally biased region" description="Pro residues" evidence="1">
    <location>
        <begin position="97"/>
        <end position="108"/>
    </location>
</feature>
<dbReference type="InterPro" id="IPR003593">
    <property type="entry name" value="AAA+_ATPase"/>
</dbReference>
<dbReference type="InterPro" id="IPR027417">
    <property type="entry name" value="P-loop_NTPase"/>
</dbReference>
<reference evidence="4" key="1">
    <citation type="journal article" date="2023" name="Mol. Phylogenet. Evol.">
        <title>Genome-scale phylogeny and comparative genomics of the fungal order Sordariales.</title>
        <authorList>
            <person name="Hensen N."/>
            <person name="Bonometti L."/>
            <person name="Westerberg I."/>
            <person name="Brannstrom I.O."/>
            <person name="Guillou S."/>
            <person name="Cros-Aarteil S."/>
            <person name="Calhoun S."/>
            <person name="Haridas S."/>
            <person name="Kuo A."/>
            <person name="Mondo S."/>
            <person name="Pangilinan J."/>
            <person name="Riley R."/>
            <person name="LaButti K."/>
            <person name="Andreopoulos B."/>
            <person name="Lipzen A."/>
            <person name="Chen C."/>
            <person name="Yan M."/>
            <person name="Daum C."/>
            <person name="Ng V."/>
            <person name="Clum A."/>
            <person name="Steindorff A."/>
            <person name="Ohm R.A."/>
            <person name="Martin F."/>
            <person name="Silar P."/>
            <person name="Natvig D.O."/>
            <person name="Lalanne C."/>
            <person name="Gautier V."/>
            <person name="Ament-Velasquez S.L."/>
            <person name="Kruys A."/>
            <person name="Hutchinson M.I."/>
            <person name="Powell A.J."/>
            <person name="Barry K."/>
            <person name="Miller A.N."/>
            <person name="Grigoriev I.V."/>
            <person name="Debuchy R."/>
            <person name="Gladieux P."/>
            <person name="Hiltunen Thoren M."/>
            <person name="Johannesson H."/>
        </authorList>
    </citation>
    <scope>NUCLEOTIDE SEQUENCE [LARGE SCALE GENOMIC DNA]</scope>
    <source>
        <strain evidence="4">CBS 284.82</strain>
    </source>
</reference>
<keyword evidence="4" id="KW-1185">Reference proteome</keyword>
<dbReference type="PANTHER" id="PTHR46411">
    <property type="entry name" value="FAMILY ATPASE, PUTATIVE-RELATED"/>
    <property type="match status" value="1"/>
</dbReference>
<dbReference type="SUPFAM" id="SSF52540">
    <property type="entry name" value="P-loop containing nucleoside triphosphate hydrolases"/>
    <property type="match status" value="1"/>
</dbReference>
<feature type="domain" description="AAA+ ATPase" evidence="2">
    <location>
        <begin position="596"/>
        <end position="723"/>
    </location>
</feature>
<dbReference type="GO" id="GO:0005524">
    <property type="term" value="F:ATP binding"/>
    <property type="evidence" value="ECO:0007669"/>
    <property type="project" value="InterPro"/>
</dbReference>
<name>A0AAN6P9X2_9PEZI</name>
<evidence type="ECO:0000259" key="2">
    <source>
        <dbReference type="SMART" id="SM00382"/>
    </source>
</evidence>
<proteinExistence type="predicted"/>
<evidence type="ECO:0000256" key="1">
    <source>
        <dbReference type="SAM" id="MobiDB-lite"/>
    </source>
</evidence>
<protein>
    <submittedName>
        <fullName evidence="3">Fidgetin-like protein 1</fullName>
    </submittedName>
</protein>
<feature type="compositionally biased region" description="Acidic residues" evidence="1">
    <location>
        <begin position="113"/>
        <end position="131"/>
    </location>
</feature>
<evidence type="ECO:0000313" key="4">
    <source>
        <dbReference type="Proteomes" id="UP001303115"/>
    </source>
</evidence>